<name>R7UG60_CAPTE</name>
<dbReference type="InterPro" id="IPR002035">
    <property type="entry name" value="VWF_A"/>
</dbReference>
<dbReference type="InterPro" id="IPR051266">
    <property type="entry name" value="CLCR"/>
</dbReference>
<keyword evidence="1" id="KW-1133">Transmembrane helix</keyword>
<proteinExistence type="predicted"/>
<dbReference type="SUPFAM" id="SSF53300">
    <property type="entry name" value="vWA-like"/>
    <property type="match status" value="1"/>
</dbReference>
<dbReference type="Pfam" id="PF00092">
    <property type="entry name" value="VWA"/>
    <property type="match status" value="1"/>
</dbReference>
<dbReference type="Proteomes" id="UP000014760">
    <property type="component" value="Unassembled WGS sequence"/>
</dbReference>
<dbReference type="InterPro" id="IPR013642">
    <property type="entry name" value="CLCA_N"/>
</dbReference>
<dbReference type="EMBL" id="AMQN01023672">
    <property type="status" value="NOT_ANNOTATED_CDS"/>
    <property type="molecule type" value="Genomic_DNA"/>
</dbReference>
<organism evidence="3">
    <name type="scientific">Capitella teleta</name>
    <name type="common">Polychaete worm</name>
    <dbReference type="NCBI Taxonomy" id="283909"/>
    <lineage>
        <taxon>Eukaryota</taxon>
        <taxon>Metazoa</taxon>
        <taxon>Spiralia</taxon>
        <taxon>Lophotrochozoa</taxon>
        <taxon>Annelida</taxon>
        <taxon>Polychaeta</taxon>
        <taxon>Sedentaria</taxon>
        <taxon>Scolecida</taxon>
        <taxon>Capitellidae</taxon>
        <taxon>Capitella</taxon>
    </lineage>
</organism>
<gene>
    <name evidence="3" type="ORF">CAPTEDRAFT_196478</name>
</gene>
<reference evidence="4" key="3">
    <citation type="submission" date="2015-06" db="UniProtKB">
        <authorList>
            <consortium name="EnsemblMetazoa"/>
        </authorList>
    </citation>
    <scope>IDENTIFICATION</scope>
</reference>
<dbReference type="EMBL" id="AMQN01023673">
    <property type="status" value="NOT_ANNOTATED_CDS"/>
    <property type="molecule type" value="Genomic_DNA"/>
</dbReference>
<dbReference type="PANTHER" id="PTHR10579">
    <property type="entry name" value="CALCIUM-ACTIVATED CHLORIDE CHANNEL REGULATOR"/>
    <property type="match status" value="1"/>
</dbReference>
<feature type="transmembrane region" description="Helical" evidence="1">
    <location>
        <begin position="731"/>
        <end position="751"/>
    </location>
</feature>
<keyword evidence="5" id="KW-1185">Reference proteome</keyword>
<dbReference type="SMART" id="SM00327">
    <property type="entry name" value="VWA"/>
    <property type="match status" value="1"/>
</dbReference>
<reference evidence="3 5" key="2">
    <citation type="journal article" date="2013" name="Nature">
        <title>Insights into bilaterian evolution from three spiralian genomes.</title>
        <authorList>
            <person name="Simakov O."/>
            <person name="Marletaz F."/>
            <person name="Cho S.J."/>
            <person name="Edsinger-Gonzales E."/>
            <person name="Havlak P."/>
            <person name="Hellsten U."/>
            <person name="Kuo D.H."/>
            <person name="Larsson T."/>
            <person name="Lv J."/>
            <person name="Arendt D."/>
            <person name="Savage R."/>
            <person name="Osoegawa K."/>
            <person name="de Jong P."/>
            <person name="Grimwood J."/>
            <person name="Chapman J.A."/>
            <person name="Shapiro H."/>
            <person name="Aerts A."/>
            <person name="Otillar R.P."/>
            <person name="Terry A.Y."/>
            <person name="Boore J.L."/>
            <person name="Grigoriev I.V."/>
            <person name="Lindberg D.R."/>
            <person name="Seaver E.C."/>
            <person name="Weisblat D.A."/>
            <person name="Putnam N.H."/>
            <person name="Rokhsar D.S."/>
        </authorList>
    </citation>
    <scope>NUCLEOTIDE SEQUENCE</scope>
    <source>
        <strain evidence="3 5">I ESC-2004</strain>
    </source>
</reference>
<dbReference type="Gene3D" id="3.40.50.410">
    <property type="entry name" value="von Willebrand factor, type A domain"/>
    <property type="match status" value="1"/>
</dbReference>
<evidence type="ECO:0000259" key="2">
    <source>
        <dbReference type="PROSITE" id="PS50234"/>
    </source>
</evidence>
<dbReference type="EnsemblMetazoa" id="CapteT196478">
    <property type="protein sequence ID" value="CapteP196478"/>
    <property type="gene ID" value="CapteG196478"/>
</dbReference>
<evidence type="ECO:0000313" key="5">
    <source>
        <dbReference type="Proteomes" id="UP000014760"/>
    </source>
</evidence>
<keyword evidence="1" id="KW-0812">Transmembrane</keyword>
<feature type="domain" description="VWFA" evidence="2">
    <location>
        <begin position="218"/>
        <end position="385"/>
    </location>
</feature>
<keyword evidence="1" id="KW-0472">Membrane</keyword>
<evidence type="ECO:0000256" key="1">
    <source>
        <dbReference type="SAM" id="Phobius"/>
    </source>
</evidence>
<dbReference type="HOGENOM" id="CLU_005812_0_1_1"/>
<dbReference type="InterPro" id="IPR036465">
    <property type="entry name" value="vWFA_dom_sf"/>
</dbReference>
<dbReference type="STRING" id="283909.R7UG60"/>
<dbReference type="OMA" id="NICAGIH"/>
<reference evidence="5" key="1">
    <citation type="submission" date="2012-12" db="EMBL/GenBank/DDBJ databases">
        <authorList>
            <person name="Hellsten U."/>
            <person name="Grimwood J."/>
            <person name="Chapman J.A."/>
            <person name="Shapiro H."/>
            <person name="Aerts A."/>
            <person name="Otillar R.P."/>
            <person name="Terry A.Y."/>
            <person name="Boore J.L."/>
            <person name="Simakov O."/>
            <person name="Marletaz F."/>
            <person name="Cho S.-J."/>
            <person name="Edsinger-Gonzales E."/>
            <person name="Havlak P."/>
            <person name="Kuo D.-H."/>
            <person name="Larsson T."/>
            <person name="Lv J."/>
            <person name="Arendt D."/>
            <person name="Savage R."/>
            <person name="Osoegawa K."/>
            <person name="de Jong P."/>
            <person name="Lindberg D.R."/>
            <person name="Seaver E.C."/>
            <person name="Weisblat D.A."/>
            <person name="Putnam N.H."/>
            <person name="Grigoriev I.V."/>
            <person name="Rokhsar D.S."/>
        </authorList>
    </citation>
    <scope>NUCLEOTIDE SEQUENCE</scope>
    <source>
        <strain evidence="5">I ESC-2004</strain>
    </source>
</reference>
<dbReference type="EMBL" id="KB301824">
    <property type="protein sequence ID" value="ELU05048.1"/>
    <property type="molecule type" value="Genomic_DNA"/>
</dbReference>
<dbReference type="PANTHER" id="PTHR10579:SF177">
    <property type="entry name" value="CALCIUM-ACTIVATED CHLORIDE CHANNEL REGULATOR 4-LIKE PROTEIN"/>
    <property type="match status" value="1"/>
</dbReference>
<evidence type="ECO:0000313" key="3">
    <source>
        <dbReference type="EMBL" id="ELU05048.1"/>
    </source>
</evidence>
<dbReference type="CDD" id="cd00198">
    <property type="entry name" value="vWFA"/>
    <property type="match status" value="1"/>
</dbReference>
<accession>R7UG60</accession>
<sequence>METFGTSDYRLEATDKTTLFADNPFTLRLVGCGIPGKWTHLTDGFFLNDSIPLYMGALEKVLVHEWGHLRFGVFDEYPLSPNQNFYVTSAGMVESSRCSLANTGSIYTPSTGAAGCSETGSLPWESCEFKDDEITGTGYGSLMYRQFLPQITEFCDDDPNNAKTKHNPDAVTQHNTQCNGRSVWDVINSHEDFRNVNPAVNISDTKPVFRFVRARSARVVLVLDVSGSMGGQKLEKLQQGCYQFISSIASGCTSVGIVTFTSSGRTNHEIVKINPASRLELIGAIPPYANGGTDIGAGLWKALDELQAYGDPEGGNIILVSDGEAPSFDAAADNLKSAGIIVHSIAITNAADSNIDGVARESGGMSFLFAPGDSSGSLYGAFQEIGNNIGSECVDEDKSIKVHHGSLSTTSNNRGQFFISQDVSKDTRVIFEYQTSSNIEFYLESNSGQQYGPESTEYSCRSQLNICIFEFSSIQTGMWTYALRTADGSSASASVTVVGKNPSTTIKAIEAEVYWHLSAIDDIDVGTETIQTIHATVSQAQCASGYSPVVHANVTVNVERPGNDGPVTLALLDNGAGQGKKIELPAQIKDLRVTDFSYNDRSVTLTWTAVGAELDTGTASQYEIRYANDSTSLRSSFDQQRIVVQDMIVNGADPNKPRDAGQTEVFIIVLPEGDRIFYVAVVAIDNNRTENATSPVSNVVSIPLVRLSAMAPENTTKTGWVGLIVFHGSNAIMTSLGLGVIFIVIVVYLNVKGHLPCNAL</sequence>
<dbReference type="PROSITE" id="PS50234">
    <property type="entry name" value="VWFA"/>
    <property type="match status" value="1"/>
</dbReference>
<dbReference type="Pfam" id="PF08434">
    <property type="entry name" value="CLCA"/>
    <property type="match status" value="1"/>
</dbReference>
<protein>
    <recommendedName>
        <fullName evidence="2">VWFA domain-containing protein</fullName>
    </recommendedName>
</protein>
<evidence type="ECO:0000313" key="4">
    <source>
        <dbReference type="EnsemblMetazoa" id="CapteP196478"/>
    </source>
</evidence>
<dbReference type="OrthoDB" id="10021899at2759"/>
<dbReference type="AlphaFoldDB" id="R7UG60"/>